<dbReference type="AlphaFoldDB" id="A0A8I7BDH5"/>
<keyword evidence="3 5" id="KW-0560">Oxidoreductase</keyword>
<dbReference type="Proteomes" id="UP000011116">
    <property type="component" value="Chromosome 7H"/>
</dbReference>
<dbReference type="PANTHER" id="PTHR47991">
    <property type="entry name" value="OXOGLUTARATE/IRON-DEPENDENT DIOXYGENASE"/>
    <property type="match status" value="1"/>
</dbReference>
<dbReference type="InterPro" id="IPR044861">
    <property type="entry name" value="IPNS-like_FE2OG_OXY"/>
</dbReference>
<dbReference type="EnsemblPlants" id="HORVU.MOREX.r3.7HG0657830.1">
    <property type="protein sequence ID" value="HORVU.MOREX.r3.7HG0657830.1"/>
    <property type="gene ID" value="HORVU.MOREX.r3.7HG0657830"/>
</dbReference>
<dbReference type="InterPro" id="IPR005123">
    <property type="entry name" value="Oxoglu/Fe-dep_dioxygenase_dom"/>
</dbReference>
<keyword evidence="9" id="KW-1185">Reference proteome</keyword>
<dbReference type="Gramene" id="HORVU.MOREX.r3.7HG0657830.1">
    <property type="protein sequence ID" value="HORVU.MOREX.r3.7HG0657830.1"/>
    <property type="gene ID" value="HORVU.MOREX.r3.7HG0657830"/>
</dbReference>
<dbReference type="GO" id="GO:0046872">
    <property type="term" value="F:metal ion binding"/>
    <property type="evidence" value="ECO:0007669"/>
    <property type="project" value="UniProtKB-KW"/>
</dbReference>
<evidence type="ECO:0000313" key="8">
    <source>
        <dbReference type="EnsemblPlants" id="HORVU.MOREX.r3.7HG0657830.1"/>
    </source>
</evidence>
<evidence type="ECO:0000256" key="5">
    <source>
        <dbReference type="RuleBase" id="RU003682"/>
    </source>
</evidence>
<evidence type="ECO:0000313" key="9">
    <source>
        <dbReference type="Proteomes" id="UP000011116"/>
    </source>
</evidence>
<name>A0A8I7BDH5_HORVV</name>
<dbReference type="Pfam" id="PF14226">
    <property type="entry name" value="DIOX_N"/>
    <property type="match status" value="1"/>
</dbReference>
<dbReference type="Pfam" id="PF03171">
    <property type="entry name" value="2OG-FeII_Oxy"/>
    <property type="match status" value="1"/>
</dbReference>
<feature type="domain" description="Fe2OG dioxygenase" evidence="7">
    <location>
        <begin position="226"/>
        <end position="329"/>
    </location>
</feature>
<dbReference type="PROSITE" id="PS51471">
    <property type="entry name" value="FE2OG_OXY"/>
    <property type="match status" value="1"/>
</dbReference>
<dbReference type="InterPro" id="IPR026992">
    <property type="entry name" value="DIOX_N"/>
</dbReference>
<reference evidence="8" key="2">
    <citation type="submission" date="2020-10" db="EMBL/GenBank/DDBJ databases">
        <authorList>
            <person name="Scholz U."/>
            <person name="Mascher M."/>
            <person name="Fiebig A."/>
        </authorList>
    </citation>
    <scope>NUCLEOTIDE SEQUENCE [LARGE SCALE GENOMIC DNA]</scope>
    <source>
        <strain evidence="8">cv. Morex</strain>
    </source>
</reference>
<dbReference type="GO" id="GO:0016491">
    <property type="term" value="F:oxidoreductase activity"/>
    <property type="evidence" value="ECO:0007669"/>
    <property type="project" value="UniProtKB-KW"/>
</dbReference>
<comment type="similarity">
    <text evidence="1 5">Belongs to the iron/ascorbate-dependent oxidoreductase family.</text>
</comment>
<keyword evidence="2 5" id="KW-0479">Metal-binding</keyword>
<evidence type="ECO:0000256" key="2">
    <source>
        <dbReference type="ARBA" id="ARBA00022723"/>
    </source>
</evidence>
<dbReference type="SMR" id="A0A8I7BDH5"/>
<reference evidence="8" key="3">
    <citation type="submission" date="2022-01" db="UniProtKB">
        <authorList>
            <consortium name="EnsemblPlants"/>
        </authorList>
    </citation>
    <scope>IDENTIFICATION</scope>
    <source>
        <strain evidence="8">subsp. vulgare</strain>
    </source>
</reference>
<evidence type="ECO:0000256" key="1">
    <source>
        <dbReference type="ARBA" id="ARBA00008056"/>
    </source>
</evidence>
<evidence type="ECO:0000259" key="7">
    <source>
        <dbReference type="PROSITE" id="PS51471"/>
    </source>
</evidence>
<accession>A0A8I7BDH5</accession>
<dbReference type="Gene3D" id="2.60.120.330">
    <property type="entry name" value="B-lactam Antibiotic, Isopenicillin N Synthase, Chain"/>
    <property type="match status" value="1"/>
</dbReference>
<organism evidence="8 9">
    <name type="scientific">Hordeum vulgare subsp. vulgare</name>
    <name type="common">Domesticated barley</name>
    <dbReference type="NCBI Taxonomy" id="112509"/>
    <lineage>
        <taxon>Eukaryota</taxon>
        <taxon>Viridiplantae</taxon>
        <taxon>Streptophyta</taxon>
        <taxon>Embryophyta</taxon>
        <taxon>Tracheophyta</taxon>
        <taxon>Spermatophyta</taxon>
        <taxon>Magnoliopsida</taxon>
        <taxon>Liliopsida</taxon>
        <taxon>Poales</taxon>
        <taxon>Poaceae</taxon>
        <taxon>BOP clade</taxon>
        <taxon>Pooideae</taxon>
        <taxon>Triticodae</taxon>
        <taxon>Triticeae</taxon>
        <taxon>Hordeinae</taxon>
        <taxon>Hordeum</taxon>
    </lineage>
</organism>
<evidence type="ECO:0000256" key="4">
    <source>
        <dbReference type="ARBA" id="ARBA00023004"/>
    </source>
</evidence>
<protein>
    <recommendedName>
        <fullName evidence="7">Fe2OG dioxygenase domain-containing protein</fullName>
    </recommendedName>
</protein>
<evidence type="ECO:0000256" key="3">
    <source>
        <dbReference type="ARBA" id="ARBA00023002"/>
    </source>
</evidence>
<reference evidence="9" key="1">
    <citation type="journal article" date="2012" name="Nature">
        <title>A physical, genetic and functional sequence assembly of the barley genome.</title>
        <authorList>
            <consortium name="The International Barley Genome Sequencing Consortium"/>
            <person name="Mayer K.F."/>
            <person name="Waugh R."/>
            <person name="Brown J.W."/>
            <person name="Schulman A."/>
            <person name="Langridge P."/>
            <person name="Platzer M."/>
            <person name="Fincher G.B."/>
            <person name="Muehlbauer G.J."/>
            <person name="Sato K."/>
            <person name="Close T.J."/>
            <person name="Wise R.P."/>
            <person name="Stein N."/>
        </authorList>
    </citation>
    <scope>NUCLEOTIDE SEQUENCE [LARGE SCALE GENOMIC DNA]</scope>
    <source>
        <strain evidence="9">cv. Morex</strain>
    </source>
</reference>
<evidence type="ECO:0000256" key="6">
    <source>
        <dbReference type="SAM" id="MobiDB-lite"/>
    </source>
</evidence>
<dbReference type="FunFam" id="2.60.120.330:FF:000079">
    <property type="entry name" value="Protein SRG1"/>
    <property type="match status" value="1"/>
</dbReference>
<dbReference type="InterPro" id="IPR050295">
    <property type="entry name" value="Plant_2OG-oxidoreductases"/>
</dbReference>
<feature type="region of interest" description="Disordered" evidence="6">
    <location>
        <begin position="1"/>
        <end position="45"/>
    </location>
</feature>
<dbReference type="SUPFAM" id="SSF51197">
    <property type="entry name" value="Clavaminate synthase-like"/>
    <property type="match status" value="1"/>
</dbReference>
<proteinExistence type="inferred from homology"/>
<sequence>MDDDQQWKIPPNVQELAAAGAEEPPSRYMVRDHDRPIAGAGGDVKDTDPVPVVDLGRLSSGAAAEAAKLRSALQTWGLFLARKPAPPSSASSASSCTAVGHGIEPDLLGEMMAVTREFFNLPLEEKQRYTNLVGGKKEYRIEGYGGDMVLSETQVLDWCDRFYLVVYPESRRLHDLWPTRPPSFRDVLHRYSARCRELADAVLREAAGAAGLPDEGYLADMLDEKAVTYVRLNCYPPCPRPDRVLGFRPHSDGGALTVLLAETAGLQVRRDSDGGGGEWYDVPVVPGALVVNLGDTVEVVSNGVLRSPVHRVVASGERERVSVAAFYTVDPEREVEPAPELVSEERPRRYEKTKKAGDYVRELLESLARGERAIDRVKLV</sequence>
<keyword evidence="4 5" id="KW-0408">Iron</keyword>
<dbReference type="InterPro" id="IPR027443">
    <property type="entry name" value="IPNS-like_sf"/>
</dbReference>